<dbReference type="SUPFAM" id="SSF52980">
    <property type="entry name" value="Restriction endonuclease-like"/>
    <property type="match status" value="1"/>
</dbReference>
<dbReference type="Pfam" id="PF05685">
    <property type="entry name" value="Uma2"/>
    <property type="match status" value="1"/>
</dbReference>
<evidence type="ECO:0000313" key="2">
    <source>
        <dbReference type="EMBL" id="NEU72129.1"/>
    </source>
</evidence>
<keyword evidence="3" id="KW-1185">Reference proteome</keyword>
<evidence type="ECO:0000313" key="3">
    <source>
        <dbReference type="Proteomes" id="UP000031549"/>
    </source>
</evidence>
<dbReference type="PANTHER" id="PTHR34107:SF2">
    <property type="entry name" value="SLL0888 PROTEIN"/>
    <property type="match status" value="1"/>
</dbReference>
<comment type="caution">
    <text evidence="2">The sequence shown here is derived from an EMBL/GenBank/DDBJ whole genome shotgun (WGS) entry which is preliminary data.</text>
</comment>
<dbReference type="InterPro" id="IPR011335">
    <property type="entry name" value="Restrct_endonuc-II-like"/>
</dbReference>
<dbReference type="InterPro" id="IPR008538">
    <property type="entry name" value="Uma2"/>
</dbReference>
<keyword evidence="2" id="KW-0378">Hydrolase</keyword>
<dbReference type="InterPro" id="IPR012296">
    <property type="entry name" value="Nuclease_put_TT1808"/>
</dbReference>
<dbReference type="Proteomes" id="UP000031549">
    <property type="component" value="Unassembled WGS sequence"/>
</dbReference>
<dbReference type="PANTHER" id="PTHR34107">
    <property type="entry name" value="SLL0198 PROTEIN-RELATED"/>
    <property type="match status" value="1"/>
</dbReference>
<dbReference type="RefSeq" id="WP_039753610.1">
    <property type="nucleotide sequence ID" value="NZ_JTCM02000007.1"/>
</dbReference>
<dbReference type="AlphaFoldDB" id="A0A846H6B1"/>
<dbReference type="Gene3D" id="3.90.1570.10">
    <property type="entry name" value="tt1808, chain A"/>
    <property type="match status" value="1"/>
</dbReference>
<gene>
    <name evidence="2" type="ORF">PI95_005960</name>
</gene>
<keyword evidence="2" id="KW-0540">Nuclease</keyword>
<protein>
    <submittedName>
        <fullName evidence="2">Uma2 family endonuclease</fullName>
    </submittedName>
</protein>
<organism evidence="2 3">
    <name type="scientific">Hassallia byssoidea VB512170</name>
    <dbReference type="NCBI Taxonomy" id="1304833"/>
    <lineage>
        <taxon>Bacteria</taxon>
        <taxon>Bacillati</taxon>
        <taxon>Cyanobacteriota</taxon>
        <taxon>Cyanophyceae</taxon>
        <taxon>Nostocales</taxon>
        <taxon>Tolypothrichaceae</taxon>
        <taxon>Hassallia</taxon>
    </lineage>
</organism>
<proteinExistence type="predicted"/>
<keyword evidence="2" id="KW-0255">Endonuclease</keyword>
<sequence>MTKTPIKIATLEDYLNFDDGTDKRYQLEDGVLVEMPPGTGKHEAIITLLLVSFFLEIQKSGLPLQPRPNGTEVLTNKQPRRPDVCVITNDQAQSIESTSAILKTAPPLIVEVVSPESVDRDYNQKTSEYAAIGVIEYWIVDPLENKVTVCLLDQGSYKQTVFTGNQLIISQIFPQLTLNTQQVLSA</sequence>
<reference evidence="2 3" key="1">
    <citation type="journal article" date="2015" name="Genome Announc.">
        <title>Draft Genome Sequence of Cyanobacterium Hassallia byssoidea Strain VB512170, Isolated from Monuments in India.</title>
        <authorList>
            <person name="Singh D."/>
            <person name="Chandrababunaidu M.M."/>
            <person name="Panda A."/>
            <person name="Sen D."/>
            <person name="Bhattacharyya S."/>
            <person name="Adhikary S.P."/>
            <person name="Tripathy S."/>
        </authorList>
    </citation>
    <scope>NUCLEOTIDE SEQUENCE [LARGE SCALE GENOMIC DNA]</scope>
    <source>
        <strain evidence="2 3">VB512170</strain>
    </source>
</reference>
<dbReference type="GO" id="GO:0004519">
    <property type="term" value="F:endonuclease activity"/>
    <property type="evidence" value="ECO:0007669"/>
    <property type="project" value="UniProtKB-KW"/>
</dbReference>
<name>A0A846H6B1_9CYAN</name>
<dbReference type="EMBL" id="JTCM02000007">
    <property type="protein sequence ID" value="NEU72129.1"/>
    <property type="molecule type" value="Genomic_DNA"/>
</dbReference>
<accession>A0A846H6B1</accession>
<feature type="domain" description="Putative restriction endonuclease" evidence="1">
    <location>
        <begin position="11"/>
        <end position="180"/>
    </location>
</feature>
<evidence type="ECO:0000259" key="1">
    <source>
        <dbReference type="Pfam" id="PF05685"/>
    </source>
</evidence>
<dbReference type="CDD" id="cd06260">
    <property type="entry name" value="DUF820-like"/>
    <property type="match status" value="1"/>
</dbReference>